<dbReference type="AlphaFoldDB" id="A0A0K1Q1R4"/>
<keyword evidence="3" id="KW-1185">Reference proteome</keyword>
<dbReference type="OrthoDB" id="5517958at2"/>
<dbReference type="EMBL" id="CP012333">
    <property type="protein sequence ID" value="AKU99725.1"/>
    <property type="molecule type" value="Genomic_DNA"/>
</dbReference>
<organism evidence="2 3">
    <name type="scientific">Labilithrix luteola</name>
    <dbReference type="NCBI Taxonomy" id="1391654"/>
    <lineage>
        <taxon>Bacteria</taxon>
        <taxon>Pseudomonadati</taxon>
        <taxon>Myxococcota</taxon>
        <taxon>Polyangia</taxon>
        <taxon>Polyangiales</taxon>
        <taxon>Labilitrichaceae</taxon>
        <taxon>Labilithrix</taxon>
    </lineage>
</organism>
<dbReference type="Proteomes" id="UP000064967">
    <property type="component" value="Chromosome"/>
</dbReference>
<name>A0A0K1Q1R4_9BACT</name>
<reference evidence="2 3" key="1">
    <citation type="submission" date="2015-08" db="EMBL/GenBank/DDBJ databases">
        <authorList>
            <person name="Babu N.S."/>
            <person name="Beckwith C.J."/>
            <person name="Beseler K.G."/>
            <person name="Brison A."/>
            <person name="Carone J.V."/>
            <person name="Caskin T.P."/>
            <person name="Diamond M."/>
            <person name="Durham M.E."/>
            <person name="Foxe J.M."/>
            <person name="Go M."/>
            <person name="Henderson B.A."/>
            <person name="Jones I.B."/>
            <person name="McGettigan J.A."/>
            <person name="Micheletti S.J."/>
            <person name="Nasrallah M.E."/>
            <person name="Ortiz D."/>
            <person name="Piller C.R."/>
            <person name="Privatt S.R."/>
            <person name="Schneider S.L."/>
            <person name="Sharp S."/>
            <person name="Smith T.C."/>
            <person name="Stanton J.D."/>
            <person name="Ullery H.E."/>
            <person name="Wilson R.J."/>
            <person name="Serrano M.G."/>
            <person name="Buck G."/>
            <person name="Lee V."/>
            <person name="Wang Y."/>
            <person name="Carvalho R."/>
            <person name="Voegtly L."/>
            <person name="Shi R."/>
            <person name="Duckworth R."/>
            <person name="Johnson A."/>
            <person name="Loviza R."/>
            <person name="Walstead R."/>
            <person name="Shah Z."/>
            <person name="Kiflezghi M."/>
            <person name="Wade K."/>
            <person name="Ball S.L."/>
            <person name="Bradley K.W."/>
            <person name="Asai D.J."/>
            <person name="Bowman C.A."/>
            <person name="Russell D.A."/>
            <person name="Pope W.H."/>
            <person name="Jacobs-Sera D."/>
            <person name="Hendrix R.W."/>
            <person name="Hatfull G.F."/>
        </authorList>
    </citation>
    <scope>NUCLEOTIDE SEQUENCE [LARGE SCALE GENOMIC DNA]</scope>
    <source>
        <strain evidence="2 3">DSM 27648</strain>
    </source>
</reference>
<feature type="coiled-coil region" evidence="1">
    <location>
        <begin position="539"/>
        <end position="596"/>
    </location>
</feature>
<dbReference type="KEGG" id="llu:AKJ09_06389"/>
<proteinExistence type="predicted"/>
<evidence type="ECO:0000313" key="2">
    <source>
        <dbReference type="EMBL" id="AKU99725.1"/>
    </source>
</evidence>
<dbReference type="STRING" id="1391654.AKJ09_06389"/>
<sequence length="598" mass="63403">MSASSSPPVSAGSRHPGANAANLAAALCVHAEPLVAGARVLVLGNAELDIGATLLDLGARSVHVYDSDGARAARAAASAPRGVIYRAGPNEIDARDGAYDLALVPDLAQLRDAESIVGQLRRLLGPAGAVVAMARARMDADAVVGSDGGTPLATVGPATLAYAELYDLFALCFEHVTFTGVLPFAGVVFAELGENEDLAVSVDTRLAEEGPPDVFVVLASREANALEPYAIVQVAREEAPAATDVSISDAMPTPVPPALLGAGAEDLAAFAATRLQVELLVAQLEEQRERVAIVDADRADLESRLEQANVERDAAVERGVGLEEVIEAAQQALASMERRLGGAERGMLERDDRIAALSAELEASREGERQLGTGATADVALPAPEMLADVAHLASRAERAEAALALQVADLAQVVEAHAVEMARVEDQLRERAGVIAEMERELVRRESFIKELVVTLEEAREGQAPVPFEAPFAAPEVDPAEMARMRRKLDELAMEVARREGELVAQAWRIEELENARETSGGGRASEILAAERRDATQADLEGDLGRARDELAVLRQALTQEHAARVAAESGEELTRARAELQRQAVLLEQLRARDT</sequence>
<protein>
    <submittedName>
        <fullName evidence="2">Response regulator receiver</fullName>
    </submittedName>
</protein>
<dbReference type="RefSeq" id="WP_146651134.1">
    <property type="nucleotide sequence ID" value="NZ_CP012333.1"/>
</dbReference>
<gene>
    <name evidence="2" type="ORF">AKJ09_06389</name>
</gene>
<evidence type="ECO:0000313" key="3">
    <source>
        <dbReference type="Proteomes" id="UP000064967"/>
    </source>
</evidence>
<accession>A0A0K1Q1R4</accession>
<evidence type="ECO:0000256" key="1">
    <source>
        <dbReference type="SAM" id="Coils"/>
    </source>
</evidence>
<keyword evidence="1" id="KW-0175">Coiled coil</keyword>
<feature type="coiled-coil region" evidence="1">
    <location>
        <begin position="284"/>
        <end position="346"/>
    </location>
</feature>